<feature type="domain" description="HTH cro/C1-type" evidence="1">
    <location>
        <begin position="46"/>
        <end position="99"/>
    </location>
</feature>
<reference evidence="2 3" key="1">
    <citation type="submission" date="2019-09" db="EMBL/GenBank/DDBJ databases">
        <title>Goodfellowia gen. nov., a new genus of the Pseudonocardineae related to Actinoalloteichus, containing Goodfellowia coeruleoviolacea gen. nov., comb. nov. gen. nov., comb. nov.</title>
        <authorList>
            <person name="Labeda D."/>
        </authorList>
    </citation>
    <scope>NUCLEOTIDE SEQUENCE [LARGE SCALE GENOMIC DNA]</scope>
    <source>
        <strain evidence="2 3">AN110305</strain>
    </source>
</reference>
<organism evidence="2 3">
    <name type="scientific">Solihabitans fulvus</name>
    <dbReference type="NCBI Taxonomy" id="1892852"/>
    <lineage>
        <taxon>Bacteria</taxon>
        <taxon>Bacillati</taxon>
        <taxon>Actinomycetota</taxon>
        <taxon>Actinomycetes</taxon>
        <taxon>Pseudonocardiales</taxon>
        <taxon>Pseudonocardiaceae</taxon>
        <taxon>Solihabitans</taxon>
    </lineage>
</organism>
<dbReference type="InterPro" id="IPR001387">
    <property type="entry name" value="Cro/C1-type_HTH"/>
</dbReference>
<dbReference type="Pfam" id="PF19054">
    <property type="entry name" value="DUF5753"/>
    <property type="match status" value="1"/>
</dbReference>
<proteinExistence type="predicted"/>
<dbReference type="Gene3D" id="1.10.260.40">
    <property type="entry name" value="lambda repressor-like DNA-binding domains"/>
    <property type="match status" value="1"/>
</dbReference>
<dbReference type="SUPFAM" id="SSF47413">
    <property type="entry name" value="lambda repressor-like DNA-binding domains"/>
    <property type="match status" value="1"/>
</dbReference>
<dbReference type="OrthoDB" id="4285266at2"/>
<dbReference type="PROSITE" id="PS50943">
    <property type="entry name" value="HTH_CROC1"/>
    <property type="match status" value="1"/>
</dbReference>
<name>A0A5B2XAJ8_9PSEU</name>
<dbReference type="AlphaFoldDB" id="A0A5B2XAJ8"/>
<dbReference type="InterPro" id="IPR043917">
    <property type="entry name" value="DUF5753"/>
</dbReference>
<evidence type="ECO:0000259" key="1">
    <source>
        <dbReference type="PROSITE" id="PS50943"/>
    </source>
</evidence>
<protein>
    <submittedName>
        <fullName evidence="2">Helix-turn-helix domain-containing protein</fullName>
    </submittedName>
</protein>
<dbReference type="Proteomes" id="UP000323454">
    <property type="component" value="Unassembled WGS sequence"/>
</dbReference>
<dbReference type="GO" id="GO:0003677">
    <property type="term" value="F:DNA binding"/>
    <property type="evidence" value="ECO:0007669"/>
    <property type="project" value="InterPro"/>
</dbReference>
<accession>A0A5B2XAJ8</accession>
<evidence type="ECO:0000313" key="2">
    <source>
        <dbReference type="EMBL" id="KAA2260091.1"/>
    </source>
</evidence>
<dbReference type="RefSeq" id="WP_149851220.1">
    <property type="nucleotide sequence ID" value="NZ_VUOB01000037.1"/>
</dbReference>
<keyword evidence="3" id="KW-1185">Reference proteome</keyword>
<evidence type="ECO:0000313" key="3">
    <source>
        <dbReference type="Proteomes" id="UP000323454"/>
    </source>
</evidence>
<dbReference type="CDD" id="cd00093">
    <property type="entry name" value="HTH_XRE"/>
    <property type="match status" value="1"/>
</dbReference>
<comment type="caution">
    <text evidence="2">The sequence shown here is derived from an EMBL/GenBank/DDBJ whole genome shotgun (WGS) entry which is preliminary data.</text>
</comment>
<reference evidence="2 3" key="2">
    <citation type="submission" date="2019-09" db="EMBL/GenBank/DDBJ databases">
        <authorList>
            <person name="Jin C."/>
        </authorList>
    </citation>
    <scope>NUCLEOTIDE SEQUENCE [LARGE SCALE GENOMIC DNA]</scope>
    <source>
        <strain evidence="2 3">AN110305</strain>
    </source>
</reference>
<dbReference type="Pfam" id="PF13560">
    <property type="entry name" value="HTH_31"/>
    <property type="match status" value="1"/>
</dbReference>
<dbReference type="InterPro" id="IPR010982">
    <property type="entry name" value="Lambda_DNA-bd_dom_sf"/>
</dbReference>
<gene>
    <name evidence="2" type="ORF">F0L68_20400</name>
</gene>
<dbReference type="SMART" id="SM00530">
    <property type="entry name" value="HTH_XRE"/>
    <property type="match status" value="1"/>
</dbReference>
<sequence length="319" mass="35146">MGLPPGQARPRSGNGAAGLACRRVPGMAAQRRRQHSIRMRRVRMELHRLRKEARLTCSEVARKLDASESTISRWESGQRGLKRDDLSALLAVYHAPRRLRDALLKLHGSADEPGLLDMADLTLPDTFRTWFGFEEDASEIWNYEPLLVPGLVQTFGYARAVIAGYGVPLSDEEIESRVNARIARQTLLRLPDAPALTVVLNEAALRQNVGGPDIMRGQLEHLVEAAERPSVTIRVVRLDAGAHPGLDTPFAVLHFAVLPSLVLLENKVASLYLEETAHLNAYRLAFKGILAAALDARRSVELLRDIAAGLSRGDEGARQ</sequence>
<dbReference type="EMBL" id="VUOB01000037">
    <property type="protein sequence ID" value="KAA2260091.1"/>
    <property type="molecule type" value="Genomic_DNA"/>
</dbReference>